<sequence length="382" mass="42628">MSWPEATEKLVHRLDAIRQTLEARFVARTEAVRLLLLAAVCREHLLLLGPPGTAKTELITRFAELIDARHFRYLLTRFTEPAEIFGPLDFQRFRDGEYHVRTSGMLPEANVVFLDEVFHGSSAILNTLLTVLNERRFDNGSATETTPLVSLFGAAAELPDDPALAAFADRFLLRLRVEPVARLRLPELLDRGWTQEQEALAGQHRAEQAVLRIAELEQLTPQLRHVELGRVRGPYGEIVAELAAQGVVLSDRRIVRGQKLIAGAALLRLAEVADVPDLWPLRYLWAGSEDARVLAEVLDERLGSEVVAEPKVRSALSLVELARQRVGRLDAAAGDNSILSTLYSLNNDVLQVLHRHHPGEHETIDEVRRLIAGVTQRLNGRG</sequence>
<dbReference type="SMART" id="SM00382">
    <property type="entry name" value="AAA"/>
    <property type="match status" value="1"/>
</dbReference>
<name>A0A229TC29_9PSEU</name>
<accession>A0A229TC29</accession>
<dbReference type="Gene3D" id="3.40.50.300">
    <property type="entry name" value="P-loop containing nucleotide triphosphate hydrolases"/>
    <property type="match status" value="1"/>
</dbReference>
<dbReference type="RefSeq" id="WP_093947433.1">
    <property type="nucleotide sequence ID" value="NZ_NMUL01000009.1"/>
</dbReference>
<reference evidence="3" key="1">
    <citation type="submission" date="2017-07" db="EMBL/GenBank/DDBJ databases">
        <title>Comparative genome mining reveals phylogenetic distribution patterns of secondary metabolites in Amycolatopsis.</title>
        <authorList>
            <person name="Adamek M."/>
            <person name="Alanjary M."/>
            <person name="Sales-Ortells H."/>
            <person name="Goodfellow M."/>
            <person name="Bull A.T."/>
            <person name="Kalinowski J."/>
            <person name="Ziemert N."/>
        </authorList>
    </citation>
    <scope>NUCLEOTIDE SEQUENCE [LARGE SCALE GENOMIC DNA]</scope>
    <source>
        <strain evidence="3">H5</strain>
    </source>
</reference>
<evidence type="ECO:0000259" key="1">
    <source>
        <dbReference type="SMART" id="SM00382"/>
    </source>
</evidence>
<dbReference type="SUPFAM" id="SSF52540">
    <property type="entry name" value="P-loop containing nucleoside triphosphate hydrolases"/>
    <property type="match status" value="1"/>
</dbReference>
<comment type="caution">
    <text evidence="2">The sequence shown here is derived from an EMBL/GenBank/DDBJ whole genome shotgun (WGS) entry which is preliminary data.</text>
</comment>
<dbReference type="InterPro" id="IPR003593">
    <property type="entry name" value="AAA+_ATPase"/>
</dbReference>
<dbReference type="PANTHER" id="PTHR32204">
    <property type="entry name" value="ATPASE RAVA"/>
    <property type="match status" value="1"/>
</dbReference>
<dbReference type="EMBL" id="NMUL01000009">
    <property type="protein sequence ID" value="OXM68673.1"/>
    <property type="molecule type" value="Genomic_DNA"/>
</dbReference>
<dbReference type="InterPro" id="IPR045427">
    <property type="entry name" value="MoxR"/>
</dbReference>
<dbReference type="InterPro" id="IPR050513">
    <property type="entry name" value="RavA_ATPases"/>
</dbReference>
<protein>
    <submittedName>
        <fullName evidence="2">AAA family ATPase</fullName>
    </submittedName>
</protein>
<feature type="domain" description="AAA+ ATPase" evidence="1">
    <location>
        <begin position="41"/>
        <end position="181"/>
    </location>
</feature>
<evidence type="ECO:0000313" key="2">
    <source>
        <dbReference type="EMBL" id="OXM68673.1"/>
    </source>
</evidence>
<dbReference type="AlphaFoldDB" id="A0A229TC29"/>
<dbReference type="OrthoDB" id="1814213at2"/>
<dbReference type="Pfam" id="PF20030">
    <property type="entry name" value="bpMoxR"/>
    <property type="match status" value="1"/>
</dbReference>
<dbReference type="InterPro" id="IPR027417">
    <property type="entry name" value="P-loop_NTPase"/>
</dbReference>
<dbReference type="Proteomes" id="UP000215199">
    <property type="component" value="Unassembled WGS sequence"/>
</dbReference>
<dbReference type="PANTHER" id="PTHR32204:SF0">
    <property type="entry name" value="ATPASE RAVA"/>
    <property type="match status" value="1"/>
</dbReference>
<organism evidence="2 3">
    <name type="scientific">Amycolatopsis vastitatis</name>
    <dbReference type="NCBI Taxonomy" id="1905142"/>
    <lineage>
        <taxon>Bacteria</taxon>
        <taxon>Bacillati</taxon>
        <taxon>Actinomycetota</taxon>
        <taxon>Actinomycetes</taxon>
        <taxon>Pseudonocardiales</taxon>
        <taxon>Pseudonocardiaceae</taxon>
        <taxon>Amycolatopsis</taxon>
    </lineage>
</organism>
<proteinExistence type="predicted"/>
<dbReference type="CDD" id="cd00009">
    <property type="entry name" value="AAA"/>
    <property type="match status" value="1"/>
</dbReference>
<gene>
    <name evidence="2" type="ORF">CF165_11315</name>
</gene>
<keyword evidence="3" id="KW-1185">Reference proteome</keyword>
<evidence type="ECO:0000313" key="3">
    <source>
        <dbReference type="Proteomes" id="UP000215199"/>
    </source>
</evidence>